<name>A0ABW5R984_9BACL</name>
<feature type="signal peptide" evidence="1">
    <location>
        <begin position="1"/>
        <end position="20"/>
    </location>
</feature>
<feature type="chain" id="PRO_5045930176" evidence="1">
    <location>
        <begin position="21"/>
        <end position="557"/>
    </location>
</feature>
<dbReference type="Proteomes" id="UP001597497">
    <property type="component" value="Unassembled WGS sequence"/>
</dbReference>
<dbReference type="PROSITE" id="PS51257">
    <property type="entry name" value="PROKAR_LIPOPROTEIN"/>
    <property type="match status" value="1"/>
</dbReference>
<proteinExistence type="predicted"/>
<dbReference type="InterPro" id="IPR050490">
    <property type="entry name" value="Bact_solute-bd_prot1"/>
</dbReference>
<accession>A0ABW5R984</accession>
<evidence type="ECO:0000256" key="1">
    <source>
        <dbReference type="SAM" id="SignalP"/>
    </source>
</evidence>
<dbReference type="Gene3D" id="3.40.190.10">
    <property type="entry name" value="Periplasmic binding protein-like II"/>
    <property type="match status" value="3"/>
</dbReference>
<dbReference type="EMBL" id="JBHUMM010000009">
    <property type="protein sequence ID" value="MFD2671154.1"/>
    <property type="molecule type" value="Genomic_DNA"/>
</dbReference>
<dbReference type="SUPFAM" id="SSF53850">
    <property type="entry name" value="Periplasmic binding protein-like II"/>
    <property type="match status" value="1"/>
</dbReference>
<dbReference type="CDD" id="cd13580">
    <property type="entry name" value="PBP2_AlgQ_like_1"/>
    <property type="match status" value="1"/>
</dbReference>
<protein>
    <submittedName>
        <fullName evidence="2">Extracellular solute-binding protein</fullName>
    </submittedName>
</protein>
<sequence length="557" mass="62496">MKKKMMTVLASLLIVTTVSACGMNNGNDGASEGGKVDPNVVVDPFGKYEQPVEVSIGRAIDPNYQFEDGQTAEDNIYTRWLSDTYNINVTHAWEASTEDYKQKVSLAIASNDLPDAMSVNETQLKQMIKSGQLADLSEVYEQFGGERLKAIYDSNPGLLDNVTYDGKLYAFPETTLPSAPLTWIRKDWLDQLGLEPPKTLEDLEKIAQAFIDNKMGGENTIGIVGTGQGGELHSTFLNSGDHFFNFSPLFFAHNAYPGIWVEGEDGKAVYGSTLPETKEAVAMMREWYQKGILDKEMALRKSPQEVVVSGQAGIFFGPWWSPYSIQDSIKNDPEANWRPYVAPVDDSGVYNSNQATGSTYIVVSKNYEHPEAIVKMLNIHVSEKDPSYEEVVADKQMTSQEIPLFIIAGHGDQLEYAVRSTQKHLKGEMALEDIDKLSYGFAYELALHAPSVKKEPFDNYDIQHWDKNGDEAFFTHVYAHLNGGSAFIEADINYVRSKVTSQTKTMESRWTNLKKLEDEMFLKMIMGSISMDEFDTFVEKWYDQGGEKITEEVNEIN</sequence>
<dbReference type="Pfam" id="PF13416">
    <property type="entry name" value="SBP_bac_8"/>
    <property type="match status" value="1"/>
</dbReference>
<evidence type="ECO:0000313" key="2">
    <source>
        <dbReference type="EMBL" id="MFD2671154.1"/>
    </source>
</evidence>
<dbReference type="PANTHER" id="PTHR43649:SF12">
    <property type="entry name" value="DIACETYLCHITOBIOSE BINDING PROTEIN DASA"/>
    <property type="match status" value="1"/>
</dbReference>
<comment type="caution">
    <text evidence="2">The sequence shown here is derived from an EMBL/GenBank/DDBJ whole genome shotgun (WGS) entry which is preliminary data.</text>
</comment>
<keyword evidence="1" id="KW-0732">Signal</keyword>
<organism evidence="2 3">
    <name type="scientific">Marinicrinis sediminis</name>
    <dbReference type="NCBI Taxonomy" id="1652465"/>
    <lineage>
        <taxon>Bacteria</taxon>
        <taxon>Bacillati</taxon>
        <taxon>Bacillota</taxon>
        <taxon>Bacilli</taxon>
        <taxon>Bacillales</taxon>
        <taxon>Paenibacillaceae</taxon>
    </lineage>
</organism>
<dbReference type="PANTHER" id="PTHR43649">
    <property type="entry name" value="ARABINOSE-BINDING PROTEIN-RELATED"/>
    <property type="match status" value="1"/>
</dbReference>
<dbReference type="RefSeq" id="WP_379928583.1">
    <property type="nucleotide sequence ID" value="NZ_JBHUMM010000009.1"/>
</dbReference>
<dbReference type="InterPro" id="IPR006059">
    <property type="entry name" value="SBP"/>
</dbReference>
<reference evidence="3" key="1">
    <citation type="journal article" date="2019" name="Int. J. Syst. Evol. Microbiol.">
        <title>The Global Catalogue of Microorganisms (GCM) 10K type strain sequencing project: providing services to taxonomists for standard genome sequencing and annotation.</title>
        <authorList>
            <consortium name="The Broad Institute Genomics Platform"/>
            <consortium name="The Broad Institute Genome Sequencing Center for Infectious Disease"/>
            <person name="Wu L."/>
            <person name="Ma J."/>
        </authorList>
    </citation>
    <scope>NUCLEOTIDE SEQUENCE [LARGE SCALE GENOMIC DNA]</scope>
    <source>
        <strain evidence="3">KCTC 33676</strain>
    </source>
</reference>
<gene>
    <name evidence="2" type="ORF">ACFSUC_06005</name>
</gene>
<keyword evidence="3" id="KW-1185">Reference proteome</keyword>
<evidence type="ECO:0000313" key="3">
    <source>
        <dbReference type="Proteomes" id="UP001597497"/>
    </source>
</evidence>